<dbReference type="InterPro" id="IPR045196">
    <property type="entry name" value="IF2/IF5"/>
</dbReference>
<dbReference type="InterPro" id="IPR016190">
    <property type="entry name" value="Transl_init_fac_IF2/IF5_Zn-bd"/>
</dbReference>
<evidence type="ECO:0000256" key="2">
    <source>
        <dbReference type="ARBA" id="ARBA00022540"/>
    </source>
</evidence>
<accession>A0A3G4ZNA1</accession>
<proteinExistence type="inferred from homology"/>
<sequence>MEKLEHIYDINELVDKFYDKMNEMTAENNKSRGVKRADIMSKDRKTFINNFNDVCISIDRKPETVSAYIAKELKMNTSITANGMLIIHGTYKKKIVDDLVIKYITDFVQCPLCKTCTSTINKVNRINFLECKKCHAKTAVDVYF</sequence>
<dbReference type="Gene3D" id="3.30.30.170">
    <property type="match status" value="1"/>
</dbReference>
<evidence type="ECO:0000256" key="1">
    <source>
        <dbReference type="ARBA" id="ARBA00010397"/>
    </source>
</evidence>
<reference evidence="5" key="1">
    <citation type="submission" date="2018-10" db="EMBL/GenBank/DDBJ databases">
        <title>Hidden diversity of soil giant viruses.</title>
        <authorList>
            <person name="Schulz F."/>
            <person name="Alteio L."/>
            <person name="Goudeau D."/>
            <person name="Ryan E.M."/>
            <person name="Malmstrom R.R."/>
            <person name="Blanchard J."/>
            <person name="Woyke T."/>
        </authorList>
    </citation>
    <scope>NUCLEOTIDE SEQUENCE</scope>
    <source>
        <strain evidence="5">TEV1</strain>
    </source>
</reference>
<dbReference type="PANTHER" id="PTHR23001:SF3">
    <property type="entry name" value="EUKARYOTIC TRANSLATION INITIATION FACTOR 2 SUBUNIT 2"/>
    <property type="match status" value="1"/>
</dbReference>
<organism evidence="5">
    <name type="scientific">Terrestrivirus sp</name>
    <dbReference type="NCBI Taxonomy" id="2487775"/>
    <lineage>
        <taxon>Viruses</taxon>
        <taxon>Varidnaviria</taxon>
        <taxon>Bamfordvirae</taxon>
        <taxon>Nucleocytoviricota</taxon>
        <taxon>Megaviricetes</taxon>
        <taxon>Imitervirales</taxon>
        <taxon>Mimiviridae</taxon>
        <taxon>Klosneuvirinae</taxon>
    </lineage>
</organism>
<gene>
    <name evidence="5" type="ORF">Terrestrivirus5_192</name>
</gene>
<evidence type="ECO:0000256" key="3">
    <source>
        <dbReference type="ARBA" id="ARBA00022917"/>
    </source>
</evidence>
<dbReference type="PANTHER" id="PTHR23001">
    <property type="entry name" value="EUKARYOTIC TRANSLATION INITIATION FACTOR"/>
    <property type="match status" value="1"/>
</dbReference>
<feature type="domain" description="Translation initiation factor IF2/IF5" evidence="4">
    <location>
        <begin position="30"/>
        <end position="137"/>
    </location>
</feature>
<dbReference type="InterPro" id="IPR002735">
    <property type="entry name" value="Transl_init_fac_IF2/IF5_dom"/>
</dbReference>
<protein>
    <submittedName>
        <fullName evidence="5">Translation initiation factor 2 subunit beta</fullName>
    </submittedName>
</protein>
<dbReference type="SUPFAM" id="SSF100966">
    <property type="entry name" value="Translation initiation factor 2 beta, aIF2beta, N-terminal domain"/>
    <property type="match status" value="1"/>
</dbReference>
<dbReference type="InterPro" id="IPR016189">
    <property type="entry name" value="Transl_init_fac_IF2/IF5_N"/>
</dbReference>
<evidence type="ECO:0000259" key="4">
    <source>
        <dbReference type="SMART" id="SM00653"/>
    </source>
</evidence>
<name>A0A3G4ZNA1_9VIRU</name>
<dbReference type="Pfam" id="PF01873">
    <property type="entry name" value="eIF-5_eIF-2B"/>
    <property type="match status" value="1"/>
</dbReference>
<keyword evidence="2 5" id="KW-0396">Initiation factor</keyword>
<evidence type="ECO:0000313" key="5">
    <source>
        <dbReference type="EMBL" id="AYV76370.1"/>
    </source>
</evidence>
<dbReference type="SUPFAM" id="SSF75689">
    <property type="entry name" value="Zinc-binding domain of translation initiation factor 2 beta"/>
    <property type="match status" value="1"/>
</dbReference>
<keyword evidence="3" id="KW-0648">Protein biosynthesis</keyword>
<comment type="similarity">
    <text evidence="1">Belongs to the eIF-2-beta/eIF-5 family.</text>
</comment>
<dbReference type="SMART" id="SM00653">
    <property type="entry name" value="eIF2B_5"/>
    <property type="match status" value="1"/>
</dbReference>
<dbReference type="EMBL" id="MK071983">
    <property type="protein sequence ID" value="AYV76370.1"/>
    <property type="molecule type" value="Genomic_DNA"/>
</dbReference>